<comment type="caution">
    <text evidence="3">The sequence shown here is derived from an EMBL/GenBank/DDBJ whole genome shotgun (WGS) entry which is preliminary data.</text>
</comment>
<feature type="compositionally biased region" description="Basic and acidic residues" evidence="1">
    <location>
        <begin position="163"/>
        <end position="175"/>
    </location>
</feature>
<feature type="transmembrane region" description="Helical" evidence="2">
    <location>
        <begin position="67"/>
        <end position="89"/>
    </location>
</feature>
<evidence type="ECO:0000256" key="1">
    <source>
        <dbReference type="SAM" id="MobiDB-lite"/>
    </source>
</evidence>
<feature type="region of interest" description="Disordered" evidence="1">
    <location>
        <begin position="163"/>
        <end position="182"/>
    </location>
</feature>
<dbReference type="AlphaFoldDB" id="A0A1B9CZQ0"/>
<keyword evidence="2" id="KW-1133">Transmembrane helix</keyword>
<keyword evidence="2" id="KW-0472">Membrane</keyword>
<sequence>MSPVTRGPMGRLTSGLRPVSRKQSHFRSGRWLLLADAALLIALGAAGLVSAASHRHAPPTGAPVLGLALTPWHSTLLLGLGVLAAVGVVGRHAAVAAAALCTVVFAALVIIGAIAAAHHAPGPLGFEPRDIVLHGVLAVTSFAVLYWLLPDVLEGPDWVRRKETGRPGRYHREQTQNRPISP</sequence>
<protein>
    <recommendedName>
        <fullName evidence="5">DUF4383 domain-containing protein</fullName>
    </recommendedName>
</protein>
<dbReference type="RefSeq" id="WP_065482740.1">
    <property type="nucleotide sequence ID" value="NZ_MBEE01000202.1"/>
</dbReference>
<dbReference type="EMBL" id="MBEE01000202">
    <property type="protein sequence ID" value="OCB48123.1"/>
    <property type="molecule type" value="Genomic_DNA"/>
</dbReference>
<gene>
    <name evidence="3" type="ORF">A5677_25630</name>
</gene>
<keyword evidence="2" id="KW-0812">Transmembrane</keyword>
<accession>A0A1B9CZQ0</accession>
<feature type="transmembrane region" description="Helical" evidence="2">
    <location>
        <begin position="131"/>
        <end position="149"/>
    </location>
</feature>
<dbReference type="Pfam" id="PF14325">
    <property type="entry name" value="DUF4383"/>
    <property type="match status" value="1"/>
</dbReference>
<reference evidence="3 4" key="1">
    <citation type="submission" date="2016-06" db="EMBL/GenBank/DDBJ databases">
        <authorList>
            <person name="Kjaerup R.B."/>
            <person name="Dalgaard T.S."/>
            <person name="Juul-Madsen H.R."/>
        </authorList>
    </citation>
    <scope>NUCLEOTIDE SEQUENCE [LARGE SCALE GENOMIC DNA]</scope>
    <source>
        <strain evidence="3 4">E3012</strain>
    </source>
</reference>
<dbReference type="OrthoDB" id="4640268at2"/>
<name>A0A1B9CZQ0_MYCMA</name>
<evidence type="ECO:0000256" key="2">
    <source>
        <dbReference type="SAM" id="Phobius"/>
    </source>
</evidence>
<feature type="transmembrane region" description="Helical" evidence="2">
    <location>
        <begin position="96"/>
        <end position="119"/>
    </location>
</feature>
<evidence type="ECO:0000313" key="3">
    <source>
        <dbReference type="EMBL" id="OCB48123.1"/>
    </source>
</evidence>
<proteinExistence type="predicted"/>
<dbReference type="Proteomes" id="UP000092683">
    <property type="component" value="Unassembled WGS sequence"/>
</dbReference>
<evidence type="ECO:0000313" key="4">
    <source>
        <dbReference type="Proteomes" id="UP000092683"/>
    </source>
</evidence>
<organism evidence="3 4">
    <name type="scientific">Mycobacterium malmoense</name>
    <dbReference type="NCBI Taxonomy" id="1780"/>
    <lineage>
        <taxon>Bacteria</taxon>
        <taxon>Bacillati</taxon>
        <taxon>Actinomycetota</taxon>
        <taxon>Actinomycetes</taxon>
        <taxon>Mycobacteriales</taxon>
        <taxon>Mycobacteriaceae</taxon>
        <taxon>Mycobacterium</taxon>
    </lineage>
</organism>
<evidence type="ECO:0008006" key="5">
    <source>
        <dbReference type="Google" id="ProtNLM"/>
    </source>
</evidence>